<dbReference type="InterPro" id="IPR023606">
    <property type="entry name" value="CoA-Trfase_III_dom_1_sf"/>
</dbReference>
<dbReference type="InterPro" id="IPR044855">
    <property type="entry name" value="CoA-Trfase_III_dom3_sf"/>
</dbReference>
<dbReference type="Gene3D" id="3.30.1540.10">
    <property type="entry name" value="formyl-coa transferase, domain 3"/>
    <property type="match status" value="1"/>
</dbReference>
<dbReference type="Gene3D" id="3.40.50.10540">
    <property type="entry name" value="Crotonobetainyl-coa:carnitine coa-transferase, domain 1"/>
    <property type="match status" value="1"/>
</dbReference>
<comment type="caution">
    <text evidence="2">The sequence shown here is derived from an EMBL/GenBank/DDBJ whole genome shotgun (WGS) entry which is preliminary data.</text>
</comment>
<dbReference type="Pfam" id="PF02515">
    <property type="entry name" value="CoA_transf_3"/>
    <property type="match status" value="1"/>
</dbReference>
<dbReference type="PANTHER" id="PTHR48207">
    <property type="entry name" value="SUCCINATE--HYDROXYMETHYLGLUTARATE COA-TRANSFERASE"/>
    <property type="match status" value="1"/>
</dbReference>
<keyword evidence="1 2" id="KW-0808">Transferase</keyword>
<gene>
    <name evidence="2" type="ORF">GIS00_12835</name>
</gene>
<dbReference type="EMBL" id="WLYK01000005">
    <property type="protein sequence ID" value="MTD14827.1"/>
    <property type="molecule type" value="Genomic_DNA"/>
</dbReference>
<sequence>MSAPLQGMRVLDLSQQLPGPYATLLLAGLGADVTKVEPPAGDASRQLDPQMFAGVNAGKSSVVLDLKSDPDRERLYELVREHDVLVEGFRPGVTERLGCDHPTLQRIRPSLVYCSISGMGRTGPLAAHPTHDISLQAMAGILGGGSEVTRIGVPWVDLATATSAALAITAAWHAGQGCYLDLSMLDAAVAWARAKPSALEPGPEPTYGTLRAADGGRVVIALLEDHQWQRLCRALGWDDWVDDDDLARYTDRRRHGSRIRARLDESVGRLTVPEIVVLAKDFDLSIGPADAADDPASQQQIALRFPGEQSLPLPAALLRPLGPAPALDQHSTGG</sequence>
<reference evidence="2 3" key="1">
    <citation type="submission" date="2019-11" db="EMBL/GenBank/DDBJ databases">
        <authorList>
            <person name="Jiang L.-Q."/>
        </authorList>
    </citation>
    <scope>NUCLEOTIDE SEQUENCE [LARGE SCALE GENOMIC DNA]</scope>
    <source>
        <strain evidence="2 3">YIM 132087</strain>
    </source>
</reference>
<dbReference type="InterPro" id="IPR003673">
    <property type="entry name" value="CoA-Trfase_fam_III"/>
</dbReference>
<evidence type="ECO:0000256" key="1">
    <source>
        <dbReference type="ARBA" id="ARBA00022679"/>
    </source>
</evidence>
<dbReference type="SUPFAM" id="SSF89796">
    <property type="entry name" value="CoA-transferase family III (CaiB/BaiF)"/>
    <property type="match status" value="1"/>
</dbReference>
<dbReference type="RefSeq" id="WP_154768842.1">
    <property type="nucleotide sequence ID" value="NZ_WLYK01000005.1"/>
</dbReference>
<protein>
    <submittedName>
        <fullName evidence="2">CoA transferase</fullName>
    </submittedName>
</protein>
<dbReference type="InterPro" id="IPR050483">
    <property type="entry name" value="CoA-transferase_III_domain"/>
</dbReference>
<proteinExistence type="predicted"/>
<dbReference type="AlphaFoldDB" id="A0A7K1FL00"/>
<dbReference type="Proteomes" id="UP000460221">
    <property type="component" value="Unassembled WGS sequence"/>
</dbReference>
<dbReference type="PANTHER" id="PTHR48207:SF3">
    <property type="entry name" value="SUCCINATE--HYDROXYMETHYLGLUTARATE COA-TRANSFERASE"/>
    <property type="match status" value="1"/>
</dbReference>
<dbReference type="GO" id="GO:0008410">
    <property type="term" value="F:CoA-transferase activity"/>
    <property type="evidence" value="ECO:0007669"/>
    <property type="project" value="TreeGrafter"/>
</dbReference>
<accession>A0A7K1FL00</accession>
<organism evidence="2 3">
    <name type="scientific">Nakamurella alba</name>
    <dbReference type="NCBI Taxonomy" id="2665158"/>
    <lineage>
        <taxon>Bacteria</taxon>
        <taxon>Bacillati</taxon>
        <taxon>Actinomycetota</taxon>
        <taxon>Actinomycetes</taxon>
        <taxon>Nakamurellales</taxon>
        <taxon>Nakamurellaceae</taxon>
        <taxon>Nakamurella</taxon>
    </lineage>
</organism>
<evidence type="ECO:0000313" key="3">
    <source>
        <dbReference type="Proteomes" id="UP000460221"/>
    </source>
</evidence>
<evidence type="ECO:0000313" key="2">
    <source>
        <dbReference type="EMBL" id="MTD14827.1"/>
    </source>
</evidence>
<keyword evidence="3" id="KW-1185">Reference proteome</keyword>
<name>A0A7K1FL00_9ACTN</name>